<name>A0AAU9UHC7_EUPED</name>
<evidence type="ECO:0008006" key="3">
    <source>
        <dbReference type="Google" id="ProtNLM"/>
    </source>
</evidence>
<accession>A0AAU9UHC7</accession>
<sequence length="153" mass="17249">MLNLLASHATAHAANFEKLEGSSNFHTWKLSLKNILILEGLWDVTEGQNSDVVGQQHALAHICLSVKKELYQYVRNAKSAAAAWNNLSEVFEDRSLYRRVLLLRKLHRVDFTAYSSMNTYIEDVTTLVQQLHDIGRIVEDAEIADILLSGLPS</sequence>
<evidence type="ECO:0000313" key="1">
    <source>
        <dbReference type="EMBL" id="CAH2097398.1"/>
    </source>
</evidence>
<reference evidence="1" key="1">
    <citation type="submission" date="2022-03" db="EMBL/GenBank/DDBJ databases">
        <authorList>
            <person name="Tunstrom K."/>
        </authorList>
    </citation>
    <scope>NUCLEOTIDE SEQUENCE</scope>
</reference>
<comment type="caution">
    <text evidence="1">The sequence shown here is derived from an EMBL/GenBank/DDBJ whole genome shotgun (WGS) entry which is preliminary data.</text>
</comment>
<gene>
    <name evidence="1" type="ORF">EEDITHA_LOCUS12627</name>
</gene>
<protein>
    <recommendedName>
        <fullName evidence="3">DUF4219 domain-containing protein</fullName>
    </recommendedName>
</protein>
<organism evidence="1 2">
    <name type="scientific">Euphydryas editha</name>
    <name type="common">Edith's checkerspot</name>
    <dbReference type="NCBI Taxonomy" id="104508"/>
    <lineage>
        <taxon>Eukaryota</taxon>
        <taxon>Metazoa</taxon>
        <taxon>Ecdysozoa</taxon>
        <taxon>Arthropoda</taxon>
        <taxon>Hexapoda</taxon>
        <taxon>Insecta</taxon>
        <taxon>Pterygota</taxon>
        <taxon>Neoptera</taxon>
        <taxon>Endopterygota</taxon>
        <taxon>Lepidoptera</taxon>
        <taxon>Glossata</taxon>
        <taxon>Ditrysia</taxon>
        <taxon>Papilionoidea</taxon>
        <taxon>Nymphalidae</taxon>
        <taxon>Nymphalinae</taxon>
        <taxon>Euphydryas</taxon>
    </lineage>
</organism>
<dbReference type="PANTHER" id="PTHR47481:SF7">
    <property type="entry name" value="CCHC-TYPE DOMAIN-CONTAINING PROTEIN"/>
    <property type="match status" value="1"/>
</dbReference>
<evidence type="ECO:0000313" key="2">
    <source>
        <dbReference type="Proteomes" id="UP001153954"/>
    </source>
</evidence>
<dbReference type="EMBL" id="CAKOGL010000018">
    <property type="protein sequence ID" value="CAH2097398.1"/>
    <property type="molecule type" value="Genomic_DNA"/>
</dbReference>
<dbReference type="Proteomes" id="UP001153954">
    <property type="component" value="Unassembled WGS sequence"/>
</dbReference>
<keyword evidence="2" id="KW-1185">Reference proteome</keyword>
<dbReference type="PANTHER" id="PTHR47481">
    <property type="match status" value="1"/>
</dbReference>
<dbReference type="Pfam" id="PF14223">
    <property type="entry name" value="Retrotran_gag_2"/>
    <property type="match status" value="1"/>
</dbReference>
<dbReference type="AlphaFoldDB" id="A0AAU9UHC7"/>
<proteinExistence type="predicted"/>